<reference evidence="2 3" key="1">
    <citation type="submission" date="2014-06" db="EMBL/GenBank/DDBJ databases">
        <title>Genome characterization of distinct group I Clostridium botulinum lineages.</title>
        <authorList>
            <person name="Giordani F."/>
            <person name="Anselmo A."/>
            <person name="Fillo S."/>
            <person name="Palozzi A.M."/>
            <person name="Fortunato A."/>
            <person name="Gentile B."/>
            <person name="Ciammaruconi A."/>
            <person name="Anniballi F."/>
            <person name="De Medici D."/>
            <person name="Lista F."/>
        </authorList>
    </citation>
    <scope>NUCLEOTIDE SEQUENCE [LARGE SCALE GENOMIC DNA]</scope>
    <source>
        <strain evidence="2 3">B2 450</strain>
    </source>
</reference>
<evidence type="ECO:0000313" key="2">
    <source>
        <dbReference type="EMBL" id="KIS22297.1"/>
    </source>
</evidence>
<keyword evidence="1" id="KW-0472">Membrane</keyword>
<dbReference type="OrthoDB" id="1931664at2"/>
<evidence type="ECO:0000313" key="3">
    <source>
        <dbReference type="Proteomes" id="UP000032250"/>
    </source>
</evidence>
<gene>
    <name evidence="2" type="ORF">N495_17735</name>
</gene>
<comment type="caution">
    <text evidence="2">The sequence shown here is derived from an EMBL/GenBank/DDBJ whole genome shotgun (WGS) entry which is preliminary data.</text>
</comment>
<dbReference type="HOGENOM" id="CLU_2092495_0_0_9"/>
<evidence type="ECO:0000256" key="1">
    <source>
        <dbReference type="SAM" id="Phobius"/>
    </source>
</evidence>
<protein>
    <recommendedName>
        <fullName evidence="4">Lipoprotein</fullName>
    </recommendedName>
</protein>
<dbReference type="EMBL" id="JXSU01000008">
    <property type="protein sequence ID" value="KIS22297.1"/>
    <property type="molecule type" value="Genomic_DNA"/>
</dbReference>
<dbReference type="RefSeq" id="WP_042384124.1">
    <property type="nucleotide sequence ID" value="NZ_JXSU01000008.1"/>
</dbReference>
<proteinExistence type="predicted"/>
<feature type="transmembrane region" description="Helical" evidence="1">
    <location>
        <begin position="86"/>
        <end position="106"/>
    </location>
</feature>
<accession>A0A0D1BR34</accession>
<dbReference type="AlphaFoldDB" id="A0A0D1BR34"/>
<keyword evidence="1" id="KW-1133">Transmembrane helix</keyword>
<dbReference type="Proteomes" id="UP000032250">
    <property type="component" value="Unassembled WGS sequence"/>
</dbReference>
<feature type="transmembrane region" description="Helical" evidence="1">
    <location>
        <begin position="12"/>
        <end position="33"/>
    </location>
</feature>
<organism evidence="2 3">
    <name type="scientific">Clostridium botulinum B2 450</name>
    <dbReference type="NCBI Taxonomy" id="1379739"/>
    <lineage>
        <taxon>Bacteria</taxon>
        <taxon>Bacillati</taxon>
        <taxon>Bacillota</taxon>
        <taxon>Clostridia</taxon>
        <taxon>Eubacteriales</taxon>
        <taxon>Clostridiaceae</taxon>
        <taxon>Clostridium</taxon>
    </lineage>
</organism>
<dbReference type="PROSITE" id="PS51257">
    <property type="entry name" value="PROKAR_LIPOPROTEIN"/>
    <property type="match status" value="1"/>
</dbReference>
<keyword evidence="1" id="KW-0812">Transmembrane</keyword>
<dbReference type="PATRIC" id="fig|1379739.3.peg.3926"/>
<evidence type="ECO:0008006" key="4">
    <source>
        <dbReference type="Google" id="ProtNLM"/>
    </source>
</evidence>
<sequence>MKYYLKDILYSLKLSFYLFFVSFAIGCFIGVIFPNRSFYVIFLWGCRVSQYVAIFGMAIAGISFTKEELLRPLHHEKQWKSYFKKLNLSFVILLMSIFSLMISYTVQRLFLRIIIK</sequence>
<feature type="transmembrane region" description="Helical" evidence="1">
    <location>
        <begin position="39"/>
        <end position="65"/>
    </location>
</feature>
<name>A0A0D1BR34_CLOBO</name>